<dbReference type="Pfam" id="PF20231">
    <property type="entry name" value="DUF6589"/>
    <property type="match status" value="1"/>
</dbReference>
<dbReference type="InParanoid" id="A0A1Y2H4A3"/>
<evidence type="ECO:0000259" key="1">
    <source>
        <dbReference type="Pfam" id="PF20231"/>
    </source>
</evidence>
<dbReference type="GeneID" id="33562207"/>
<feature type="domain" description="DUF6589" evidence="1">
    <location>
        <begin position="1"/>
        <end position="84"/>
    </location>
</feature>
<keyword evidence="3" id="KW-1185">Reference proteome</keyword>
<reference evidence="2 3" key="1">
    <citation type="submission" date="2016-07" db="EMBL/GenBank/DDBJ databases">
        <title>Pervasive Adenine N6-methylation of Active Genes in Fungi.</title>
        <authorList>
            <consortium name="DOE Joint Genome Institute"/>
            <person name="Mondo S.J."/>
            <person name="Dannebaum R.O."/>
            <person name="Kuo R.C."/>
            <person name="Labutti K."/>
            <person name="Haridas S."/>
            <person name="Kuo A."/>
            <person name="Salamov A."/>
            <person name="Ahrendt S.R."/>
            <person name="Lipzen A."/>
            <person name="Sullivan W."/>
            <person name="Andreopoulos W.B."/>
            <person name="Clum A."/>
            <person name="Lindquist E."/>
            <person name="Daum C."/>
            <person name="Ramamoorthy G.K."/>
            <person name="Gryganskyi A."/>
            <person name="Culley D."/>
            <person name="Magnuson J.K."/>
            <person name="James T.Y."/>
            <person name="O'Malley M.A."/>
            <person name="Stajich J.E."/>
            <person name="Spatafora J.W."/>
            <person name="Visel A."/>
            <person name="Grigoriev I.V."/>
        </authorList>
    </citation>
    <scope>NUCLEOTIDE SEQUENCE [LARGE SCALE GENOMIC DNA]</scope>
    <source>
        <strain evidence="2 3">NRRL 3116</strain>
    </source>
</reference>
<dbReference type="Proteomes" id="UP000193648">
    <property type="component" value="Unassembled WGS sequence"/>
</dbReference>
<gene>
    <name evidence="2" type="ORF">BCR41DRAFT_292233</name>
</gene>
<evidence type="ECO:0000313" key="3">
    <source>
        <dbReference type="Proteomes" id="UP000193648"/>
    </source>
</evidence>
<proteinExistence type="predicted"/>
<dbReference type="RefSeq" id="XP_021886228.1">
    <property type="nucleotide sequence ID" value="XM_022020363.1"/>
</dbReference>
<feature type="non-terminal residue" evidence="2">
    <location>
        <position position="85"/>
    </location>
</feature>
<name>A0A1Y2H4A3_9FUNG</name>
<protein>
    <recommendedName>
        <fullName evidence="1">DUF6589 domain-containing protein</fullName>
    </recommendedName>
</protein>
<accession>A0A1Y2H4A3</accession>
<dbReference type="EMBL" id="MCFF01000002">
    <property type="protein sequence ID" value="ORZ28543.1"/>
    <property type="molecule type" value="Genomic_DNA"/>
</dbReference>
<dbReference type="AlphaFoldDB" id="A0A1Y2H4A3"/>
<feature type="non-terminal residue" evidence="2">
    <location>
        <position position="1"/>
    </location>
</feature>
<evidence type="ECO:0000313" key="2">
    <source>
        <dbReference type="EMBL" id="ORZ28543.1"/>
    </source>
</evidence>
<organism evidence="2 3">
    <name type="scientific">Lobosporangium transversale</name>
    <dbReference type="NCBI Taxonomy" id="64571"/>
    <lineage>
        <taxon>Eukaryota</taxon>
        <taxon>Fungi</taxon>
        <taxon>Fungi incertae sedis</taxon>
        <taxon>Mucoromycota</taxon>
        <taxon>Mortierellomycotina</taxon>
        <taxon>Mortierellomycetes</taxon>
        <taxon>Mortierellales</taxon>
        <taxon>Mortierellaceae</taxon>
        <taxon>Lobosporangium</taxon>
    </lineage>
</organism>
<dbReference type="InterPro" id="IPR046496">
    <property type="entry name" value="DUF6589"/>
</dbReference>
<sequence length="85" mass="9806">RADDISSYHRLDWVIPVIQLFHLQMLLASTILRTHYGTASTPGSIAFNVSLLERKRVSLEKPDFHATNELLRESFDALVQRAWEL</sequence>
<dbReference type="OrthoDB" id="2496395at2759"/>
<comment type="caution">
    <text evidence="2">The sequence shown here is derived from an EMBL/GenBank/DDBJ whole genome shotgun (WGS) entry which is preliminary data.</text>
</comment>